<dbReference type="NCBIfam" id="TIGR03804">
    <property type="entry name" value="para_beta_helix"/>
    <property type="match status" value="1"/>
</dbReference>
<dbReference type="Pfam" id="PF13229">
    <property type="entry name" value="Beta_helix"/>
    <property type="match status" value="1"/>
</dbReference>
<dbReference type="InterPro" id="IPR055372">
    <property type="entry name" value="CBM96"/>
</dbReference>
<evidence type="ECO:0000256" key="3">
    <source>
        <dbReference type="ARBA" id="ARBA00022729"/>
    </source>
</evidence>
<dbReference type="SMART" id="SM00635">
    <property type="entry name" value="BID_2"/>
    <property type="match status" value="2"/>
</dbReference>
<dbReference type="AlphaFoldDB" id="A0A419VYI7"/>
<comment type="caution">
    <text evidence="6">The sequence shown here is derived from an EMBL/GenBank/DDBJ whole genome shotgun (WGS) entry which is preliminary data.</text>
</comment>
<feature type="chain" id="PRO_5019180265" evidence="4">
    <location>
        <begin position="34"/>
        <end position="1205"/>
    </location>
</feature>
<protein>
    <submittedName>
        <fullName evidence="6">Putative secreted protein (Por secretion system target)</fullName>
    </submittedName>
</protein>
<dbReference type="Pfam" id="PF18962">
    <property type="entry name" value="Por_Secre_tail"/>
    <property type="match status" value="1"/>
</dbReference>
<dbReference type="Gene3D" id="2.60.120.560">
    <property type="entry name" value="Exo-inulinase, domain 1"/>
    <property type="match status" value="1"/>
</dbReference>
<dbReference type="InterPro" id="IPR039448">
    <property type="entry name" value="Beta_helix"/>
</dbReference>
<dbReference type="Pfam" id="PF24517">
    <property type="entry name" value="CBM96"/>
    <property type="match status" value="1"/>
</dbReference>
<dbReference type="NCBIfam" id="TIGR04183">
    <property type="entry name" value="Por_Secre_tail"/>
    <property type="match status" value="1"/>
</dbReference>
<keyword evidence="7" id="KW-1185">Reference proteome</keyword>
<dbReference type="SUPFAM" id="SSF49785">
    <property type="entry name" value="Galactose-binding domain-like"/>
    <property type="match status" value="1"/>
</dbReference>
<dbReference type="InterPro" id="IPR012334">
    <property type="entry name" value="Pectin_lyas_fold"/>
</dbReference>
<dbReference type="InterPro" id="IPR003343">
    <property type="entry name" value="Big_2"/>
</dbReference>
<gene>
    <name evidence="6" type="ORF">BC643_3448</name>
</gene>
<dbReference type="OrthoDB" id="1062769at2"/>
<evidence type="ECO:0000259" key="5">
    <source>
        <dbReference type="PROSITE" id="PS50022"/>
    </source>
</evidence>
<dbReference type="InterPro" id="IPR011050">
    <property type="entry name" value="Pectin_lyase_fold/virulence"/>
</dbReference>
<reference evidence="6 7" key="1">
    <citation type="submission" date="2018-09" db="EMBL/GenBank/DDBJ databases">
        <title>Genomic Encyclopedia of Archaeal and Bacterial Type Strains, Phase II (KMG-II): from individual species to whole genera.</title>
        <authorList>
            <person name="Goeker M."/>
        </authorList>
    </citation>
    <scope>NUCLEOTIDE SEQUENCE [LARGE SCALE GENOMIC DNA]</scope>
    <source>
        <strain evidence="6 7">DSM 27148</strain>
    </source>
</reference>
<dbReference type="Gene3D" id="2.160.20.10">
    <property type="entry name" value="Single-stranded right-handed beta-helix, Pectin lyase-like"/>
    <property type="match status" value="1"/>
</dbReference>
<dbReference type="InterPro" id="IPR008964">
    <property type="entry name" value="Invasin/intimin_cell_adhesion"/>
</dbReference>
<sequence length="1205" mass="131206">MLMKENRLFRGRQVMFKLFLLCISLTGFLAANGATKVVYTLADSFVRGSSFAGTNYGTATELAVKYNTSTYIHRETYLKFDLSDYTTDYAYATLRLYVTVASLSDDNILYRVDDDSWTEDGLNYYNRPAVAEMISQYAVDAANSYIDIDLSEIVANETDGILSLKIIGVNASGYYAYSSKEGVIPPSLIFSDSPDGGSGNDGQDAYYCDPVNGSMTNPGTSDSPWASLEDVFKSGKAFDANDVIYLLNGHHGSPVITGLNQDTVFITSLEGQQPSLKNISFVSASNWKVSNLTVSPETAPEYSKEKLINLDENSQHNTIENCLLYSASEPWATAEDWLANYCVGVYCYGDYNTIRNCELKNVDFGFYLYTGADNNTIEYNTIENIGGDGIQARGSYNVFQYNTIKNCYKVDDNHDDGIQVYTIGDDGNVGTGNSVGVVIRGNTIISTTDPNQNLQGDFQGIGCFDGLFTDWVVENNVVISDTYHGISLYGAINCTVVNNTVIDPNTVSPGPTWIQVTAHKDGTAASGNLIANNLCTALSLDANVGTVANNLVIANSDFSNYFEDTENFDLHLKPGNVAIDNGSDAEEIPEYDLEGNERPHGNGYDIGAYEFMGDNVPVSGIGLTPEEVTIDIEESFQLSAGIVPEDASNQLVNWLSGDTTVVYVDDSGLVLGLTGGSAYIRATTKDGGYTDSCLVIVNQPNGDYNLALMKPITATAEDLPANPAVNLVNANTADDSRWSASGYPQSVEIDLGAEYLISSFELYTYRGRAYQYLIETKTADGEWEQRIDRSANTESTQPIADADSVQARYVRLTCSGASGYYGSWISLNELRVLGHPVPASAIELSTETLELEEYETDSLSAVVLPDNATFQSVIWTSENDEIATINADGIVMGIAAGNTRIFATSKDGQMTAICNVAVNKIYREYLIDENFTADIGDFTLVSGGEWNFVDGEFVLTAPGNNSAGLLGNLAIHNTVIEGDFELSTLLKITGTSSAWNDAAVVFNYQDEQNFYYIALNESNDGNTMGIFKVVDNVPTELYDLALSVEADTWYELKVIRIGSSITVFLEDEQIAFLNDDSFQGGQVGYGSKNDGASFDDLLVAARSLNSLSPATPHIKIDAPSPTMKIYPNPCSEPNITLEVSKGDPDSDAIIRIYDYSGRVLVVESFQLEYNGSMLVTLNVESLDPGFYIFVLYNGPYVDQKKLVIQ</sequence>
<keyword evidence="2" id="KW-0964">Secreted</keyword>
<dbReference type="Pfam" id="PF02368">
    <property type="entry name" value="Big_2"/>
    <property type="match status" value="2"/>
</dbReference>
<evidence type="ECO:0000313" key="7">
    <source>
        <dbReference type="Proteomes" id="UP000283387"/>
    </source>
</evidence>
<dbReference type="NCBIfam" id="NF033679">
    <property type="entry name" value="DNRLRE_dom"/>
    <property type="match status" value="1"/>
</dbReference>
<accession>A0A419VYI7</accession>
<feature type="signal peptide" evidence="4">
    <location>
        <begin position="1"/>
        <end position="33"/>
    </location>
</feature>
<dbReference type="SUPFAM" id="SSF49373">
    <property type="entry name" value="Invasin/intimin cell-adhesion fragments"/>
    <property type="match status" value="2"/>
</dbReference>
<dbReference type="SMART" id="SM00710">
    <property type="entry name" value="PbH1"/>
    <property type="match status" value="7"/>
</dbReference>
<dbReference type="SUPFAM" id="SSF51126">
    <property type="entry name" value="Pectin lyase-like"/>
    <property type="match status" value="1"/>
</dbReference>
<dbReference type="NCBIfam" id="NF041518">
    <property type="entry name" value="choice_anch_Q"/>
    <property type="match status" value="1"/>
</dbReference>
<dbReference type="EMBL" id="RAPN01000002">
    <property type="protein sequence ID" value="RKD88303.1"/>
    <property type="molecule type" value="Genomic_DNA"/>
</dbReference>
<dbReference type="InterPro" id="IPR008979">
    <property type="entry name" value="Galactose-bd-like_sf"/>
</dbReference>
<organism evidence="6 7">
    <name type="scientific">Mangrovibacterium diazotrophicum</name>
    <dbReference type="NCBI Taxonomy" id="1261403"/>
    <lineage>
        <taxon>Bacteria</taxon>
        <taxon>Pseudomonadati</taxon>
        <taxon>Bacteroidota</taxon>
        <taxon>Bacteroidia</taxon>
        <taxon>Marinilabiliales</taxon>
        <taxon>Prolixibacteraceae</taxon>
        <taxon>Mangrovibacterium</taxon>
    </lineage>
</organism>
<dbReference type="InterPro" id="IPR059226">
    <property type="entry name" value="Choice_anch_Q_dom"/>
</dbReference>
<dbReference type="Gene3D" id="2.60.120.260">
    <property type="entry name" value="Galactose-binding domain-like"/>
    <property type="match status" value="1"/>
</dbReference>
<dbReference type="PROSITE" id="PS50022">
    <property type="entry name" value="FA58C_3"/>
    <property type="match status" value="1"/>
</dbReference>
<dbReference type="Pfam" id="PF00754">
    <property type="entry name" value="F5_F8_type_C"/>
    <property type="match status" value="1"/>
</dbReference>
<keyword evidence="3 4" id="KW-0732">Signal</keyword>
<dbReference type="InterPro" id="IPR006626">
    <property type="entry name" value="PbH1"/>
</dbReference>
<dbReference type="InterPro" id="IPR000421">
    <property type="entry name" value="FA58C"/>
</dbReference>
<proteinExistence type="predicted"/>
<evidence type="ECO:0000256" key="2">
    <source>
        <dbReference type="ARBA" id="ARBA00022525"/>
    </source>
</evidence>
<dbReference type="Proteomes" id="UP000283387">
    <property type="component" value="Unassembled WGS sequence"/>
</dbReference>
<name>A0A419VYI7_9BACT</name>
<evidence type="ECO:0000256" key="1">
    <source>
        <dbReference type="ARBA" id="ARBA00004613"/>
    </source>
</evidence>
<dbReference type="InterPro" id="IPR026444">
    <property type="entry name" value="Secre_tail"/>
</dbReference>
<feature type="domain" description="F5/8 type C" evidence="5">
    <location>
        <begin position="693"/>
        <end position="835"/>
    </location>
</feature>
<evidence type="ECO:0000256" key="4">
    <source>
        <dbReference type="SAM" id="SignalP"/>
    </source>
</evidence>
<dbReference type="Gene3D" id="2.60.40.1080">
    <property type="match status" value="2"/>
</dbReference>
<comment type="subcellular location">
    <subcellularLocation>
        <location evidence="1">Secreted</location>
    </subcellularLocation>
</comment>
<dbReference type="GO" id="GO:0005576">
    <property type="term" value="C:extracellular region"/>
    <property type="evidence" value="ECO:0007669"/>
    <property type="project" value="UniProtKB-SubCell"/>
</dbReference>
<evidence type="ECO:0000313" key="6">
    <source>
        <dbReference type="EMBL" id="RKD88303.1"/>
    </source>
</evidence>
<dbReference type="InterPro" id="IPR022441">
    <property type="entry name" value="Para_beta_helix_rpt-2"/>
</dbReference>